<keyword evidence="4 7" id="KW-0067">ATP-binding</keyword>
<dbReference type="AlphaFoldDB" id="A0A7J3MYD7"/>
<name>A0A7J3MYD7_9CREN</name>
<protein>
    <submittedName>
        <fullName evidence="7">ABC transporter ATP-binding protein</fullName>
    </submittedName>
</protein>
<dbReference type="GO" id="GO:0005524">
    <property type="term" value="F:ATP binding"/>
    <property type="evidence" value="ECO:0007669"/>
    <property type="project" value="UniProtKB-KW"/>
</dbReference>
<dbReference type="InterPro" id="IPR003439">
    <property type="entry name" value="ABC_transporter-like_ATP-bd"/>
</dbReference>
<evidence type="ECO:0000256" key="1">
    <source>
        <dbReference type="ARBA" id="ARBA00005417"/>
    </source>
</evidence>
<dbReference type="EMBL" id="DTDH01000106">
    <property type="protein sequence ID" value="HGT98486.1"/>
    <property type="molecule type" value="Genomic_DNA"/>
</dbReference>
<dbReference type="InterPro" id="IPR003593">
    <property type="entry name" value="AAA+_ATPase"/>
</dbReference>
<dbReference type="GO" id="GO:0016887">
    <property type="term" value="F:ATP hydrolysis activity"/>
    <property type="evidence" value="ECO:0007669"/>
    <property type="project" value="InterPro"/>
</dbReference>
<feature type="domain" description="ABC transporter" evidence="5">
    <location>
        <begin position="6"/>
        <end position="255"/>
    </location>
</feature>
<dbReference type="PROSITE" id="PS50893">
    <property type="entry name" value="ABC_TRANSPORTER_2"/>
    <property type="match status" value="1"/>
</dbReference>
<organism evidence="7">
    <name type="scientific">Ignisphaera aggregans</name>
    <dbReference type="NCBI Taxonomy" id="334771"/>
    <lineage>
        <taxon>Archaea</taxon>
        <taxon>Thermoproteota</taxon>
        <taxon>Thermoprotei</taxon>
        <taxon>Desulfurococcales</taxon>
        <taxon>Desulfurococcaceae</taxon>
        <taxon>Ignisphaera</taxon>
    </lineage>
</organism>
<evidence type="ECO:0000259" key="5">
    <source>
        <dbReference type="PROSITE" id="PS50893"/>
    </source>
</evidence>
<dbReference type="InterPro" id="IPR050319">
    <property type="entry name" value="ABC_transp_ATP-bind"/>
</dbReference>
<dbReference type="PROSITE" id="PS00211">
    <property type="entry name" value="ABC_TRANSPORTER_1"/>
    <property type="match status" value="1"/>
</dbReference>
<dbReference type="InterPro" id="IPR027417">
    <property type="entry name" value="P-loop_NTPase"/>
</dbReference>
<proteinExistence type="inferred from homology"/>
<dbReference type="Gene3D" id="3.40.50.300">
    <property type="entry name" value="P-loop containing nucleotide triphosphate hydrolases"/>
    <property type="match status" value="1"/>
</dbReference>
<dbReference type="PANTHER" id="PTHR43776:SF7">
    <property type="entry name" value="D,D-DIPEPTIDE TRANSPORT ATP-BINDING PROTEIN DDPF-RELATED"/>
    <property type="match status" value="1"/>
</dbReference>
<evidence type="ECO:0000313" key="7">
    <source>
        <dbReference type="EMBL" id="HGT98486.1"/>
    </source>
</evidence>
<keyword evidence="2" id="KW-0813">Transport</keyword>
<keyword evidence="3" id="KW-0547">Nucleotide-binding</keyword>
<dbReference type="PANTHER" id="PTHR43776">
    <property type="entry name" value="TRANSPORT ATP-BINDING PROTEIN"/>
    <property type="match status" value="1"/>
</dbReference>
<evidence type="ECO:0000256" key="4">
    <source>
        <dbReference type="ARBA" id="ARBA00022840"/>
    </source>
</evidence>
<comment type="caution">
    <text evidence="7">The sequence shown here is derived from an EMBL/GenBank/DDBJ whole genome shotgun (WGS) entry which is preliminary data.</text>
</comment>
<comment type="similarity">
    <text evidence="1">Belongs to the ABC transporter superfamily.</text>
</comment>
<evidence type="ECO:0000256" key="2">
    <source>
        <dbReference type="ARBA" id="ARBA00022448"/>
    </source>
</evidence>
<dbReference type="GO" id="GO:0055085">
    <property type="term" value="P:transmembrane transport"/>
    <property type="evidence" value="ECO:0007669"/>
    <property type="project" value="UniProtKB-ARBA"/>
</dbReference>
<dbReference type="SUPFAM" id="SSF52540">
    <property type="entry name" value="P-loop containing nucleoside triphosphate hydrolases"/>
    <property type="match status" value="1"/>
</dbReference>
<evidence type="ECO:0000256" key="3">
    <source>
        <dbReference type="ARBA" id="ARBA00022741"/>
    </source>
</evidence>
<dbReference type="InterPro" id="IPR017871">
    <property type="entry name" value="ABC_transporter-like_CS"/>
</dbReference>
<dbReference type="Pfam" id="PF00005">
    <property type="entry name" value="ABC_tran"/>
    <property type="match status" value="1"/>
</dbReference>
<reference evidence="7" key="1">
    <citation type="journal article" date="2020" name="mSystems">
        <title>Genome- and Community-Level Interaction Insights into Carbon Utilization and Element Cycling Functions of Hydrothermarchaeota in Hydrothermal Sediment.</title>
        <authorList>
            <person name="Zhou Z."/>
            <person name="Liu Y."/>
            <person name="Xu W."/>
            <person name="Pan J."/>
            <person name="Luo Z.H."/>
            <person name="Li M."/>
        </authorList>
    </citation>
    <scope>NUCLEOTIDE SEQUENCE [LARGE SCALE GENOMIC DNA]</scope>
    <source>
        <strain evidence="6">SpSt-629</strain>
        <strain evidence="7">SpSt-688</strain>
    </source>
</reference>
<dbReference type="CDD" id="cd03257">
    <property type="entry name" value="ABC_NikE_OppD_transporters"/>
    <property type="match status" value="1"/>
</dbReference>
<evidence type="ECO:0000313" key="6">
    <source>
        <dbReference type="EMBL" id="HFQ79543.1"/>
    </source>
</evidence>
<dbReference type="SMART" id="SM00382">
    <property type="entry name" value="AAA"/>
    <property type="match status" value="1"/>
</dbReference>
<accession>A0A7J3MYD7</accession>
<dbReference type="EMBL" id="DTAU01000143">
    <property type="protein sequence ID" value="HFQ79543.1"/>
    <property type="molecule type" value="Genomic_DNA"/>
</dbReference>
<gene>
    <name evidence="6" type="ORF">ENT99_07610</name>
    <name evidence="7" type="ORF">ENU64_03565</name>
</gene>
<sequence length="308" mass="34785">MNDPLLKIEDLHIYYVVPIGNLKFGYRKVWVLKGIDLEVSSRTVLGIVGGSGSGKSTILRAILGFVKPARGRILYQGINLLKLKPRDRKKIAKEISYVPQEPSQSINPKMSIEDVLTEPLKSLGIAKSDIDRRIDLVLEMLDLDRSIRKMYAKELSGGMLQRIAIARAIISKPRLVLLDEPTSNLDISIQAQILNMLKDLKEELGLTYAFVSHDIDVVGYIADRIAVIASGKIVEEGPTEEILKESLHPYTQLLLNPEKTINKTTINNNLCPITGWCPWKTNKCETTSPPKTRINNRYIYCWRYTDLK</sequence>